<organism evidence="2 3">
    <name type="scientific">Nocardioides marinquilinus</name>
    <dbReference type="NCBI Taxonomy" id="1210400"/>
    <lineage>
        <taxon>Bacteria</taxon>
        <taxon>Bacillati</taxon>
        <taxon>Actinomycetota</taxon>
        <taxon>Actinomycetes</taxon>
        <taxon>Propionibacteriales</taxon>
        <taxon>Nocardioidaceae</taxon>
        <taxon>Nocardioides</taxon>
    </lineage>
</organism>
<evidence type="ECO:0000313" key="3">
    <source>
        <dbReference type="Proteomes" id="UP001500221"/>
    </source>
</evidence>
<feature type="region of interest" description="Disordered" evidence="1">
    <location>
        <begin position="44"/>
        <end position="70"/>
    </location>
</feature>
<protein>
    <recommendedName>
        <fullName evidence="4">CopG family transcriptional regulator</fullName>
    </recommendedName>
</protein>
<dbReference type="EMBL" id="BAABKG010000001">
    <property type="protein sequence ID" value="GAA5143289.1"/>
    <property type="molecule type" value="Genomic_DNA"/>
</dbReference>
<keyword evidence="3" id="KW-1185">Reference proteome</keyword>
<dbReference type="Proteomes" id="UP001500221">
    <property type="component" value="Unassembled WGS sequence"/>
</dbReference>
<proteinExistence type="predicted"/>
<evidence type="ECO:0000313" key="2">
    <source>
        <dbReference type="EMBL" id="GAA5143289.1"/>
    </source>
</evidence>
<sequence>MDPKQFVVGPDVEVVDVDLDEDPITLPDGTELDEAAAERYGREVADRAAVKRRPGRPSLSGERKASPQVHTRVPFETRVKLDAIAERDGVRAAEVARRAIEEYVQRHAVGL</sequence>
<dbReference type="RefSeq" id="WP_345454829.1">
    <property type="nucleotide sequence ID" value="NZ_BAABKG010000001.1"/>
</dbReference>
<comment type="caution">
    <text evidence="2">The sequence shown here is derived from an EMBL/GenBank/DDBJ whole genome shotgun (WGS) entry which is preliminary data.</text>
</comment>
<evidence type="ECO:0000256" key="1">
    <source>
        <dbReference type="SAM" id="MobiDB-lite"/>
    </source>
</evidence>
<accession>A0ABP9PDF7</accession>
<gene>
    <name evidence="2" type="ORF">GCM10023340_08360</name>
</gene>
<evidence type="ECO:0008006" key="4">
    <source>
        <dbReference type="Google" id="ProtNLM"/>
    </source>
</evidence>
<name>A0ABP9PDF7_9ACTN</name>
<reference evidence="3" key="1">
    <citation type="journal article" date="2019" name="Int. J. Syst. Evol. Microbiol.">
        <title>The Global Catalogue of Microorganisms (GCM) 10K type strain sequencing project: providing services to taxonomists for standard genome sequencing and annotation.</title>
        <authorList>
            <consortium name="The Broad Institute Genomics Platform"/>
            <consortium name="The Broad Institute Genome Sequencing Center for Infectious Disease"/>
            <person name="Wu L."/>
            <person name="Ma J."/>
        </authorList>
    </citation>
    <scope>NUCLEOTIDE SEQUENCE [LARGE SCALE GENOMIC DNA]</scope>
    <source>
        <strain evidence="3">JCM 18459</strain>
    </source>
</reference>